<feature type="region of interest" description="Disordered" evidence="1">
    <location>
        <begin position="45"/>
        <end position="72"/>
    </location>
</feature>
<accession>D2VA71</accession>
<name>D2VA71_NAEGR</name>
<dbReference type="OMA" id="MDESHSY"/>
<feature type="compositionally biased region" description="Low complexity" evidence="1">
    <location>
        <begin position="282"/>
        <end position="301"/>
    </location>
</feature>
<dbReference type="OrthoDB" id="10386966at2759"/>
<keyword evidence="2" id="KW-0472">Membrane</keyword>
<evidence type="ECO:0000256" key="1">
    <source>
        <dbReference type="SAM" id="MobiDB-lite"/>
    </source>
</evidence>
<feature type="transmembrane region" description="Helical" evidence="2">
    <location>
        <begin position="340"/>
        <end position="358"/>
    </location>
</feature>
<evidence type="ECO:0000313" key="4">
    <source>
        <dbReference type="Proteomes" id="UP000006671"/>
    </source>
</evidence>
<dbReference type="InParanoid" id="D2VA71"/>
<dbReference type="AlphaFoldDB" id="D2VA71"/>
<feature type="region of interest" description="Disordered" evidence="1">
    <location>
        <begin position="282"/>
        <end position="304"/>
    </location>
</feature>
<reference evidence="3 4" key="1">
    <citation type="journal article" date="2010" name="Cell">
        <title>The genome of Naegleria gruberi illuminates early eukaryotic versatility.</title>
        <authorList>
            <person name="Fritz-Laylin L.K."/>
            <person name="Prochnik S.E."/>
            <person name="Ginger M.L."/>
            <person name="Dacks J.B."/>
            <person name="Carpenter M.L."/>
            <person name="Field M.C."/>
            <person name="Kuo A."/>
            <person name="Paredez A."/>
            <person name="Chapman J."/>
            <person name="Pham J."/>
            <person name="Shu S."/>
            <person name="Neupane R."/>
            <person name="Cipriano M."/>
            <person name="Mancuso J."/>
            <person name="Tu H."/>
            <person name="Salamov A."/>
            <person name="Lindquist E."/>
            <person name="Shapiro H."/>
            <person name="Lucas S."/>
            <person name="Grigoriev I.V."/>
            <person name="Cande W.Z."/>
            <person name="Fulton C."/>
            <person name="Rokhsar D.S."/>
            <person name="Dawson S.C."/>
        </authorList>
    </citation>
    <scope>NUCLEOTIDE SEQUENCE [LARGE SCALE GENOMIC DNA]</scope>
    <source>
        <strain evidence="3 4">NEG-M</strain>
    </source>
</reference>
<feature type="compositionally biased region" description="Low complexity" evidence="1">
    <location>
        <begin position="45"/>
        <end position="58"/>
    </location>
</feature>
<dbReference type="KEGG" id="ngr:NAEGRDRAFT_65758"/>
<dbReference type="GeneID" id="8859495"/>
<protein>
    <submittedName>
        <fullName evidence="3">Predicted protein</fullName>
    </submittedName>
</protein>
<keyword evidence="2" id="KW-1133">Transmembrane helix</keyword>
<evidence type="ECO:0000256" key="2">
    <source>
        <dbReference type="SAM" id="Phobius"/>
    </source>
</evidence>
<dbReference type="EMBL" id="GG738859">
    <property type="protein sequence ID" value="EFC46378.1"/>
    <property type="molecule type" value="Genomic_DNA"/>
</dbReference>
<gene>
    <name evidence="3" type="ORF">NAEGRDRAFT_65758</name>
</gene>
<proteinExistence type="predicted"/>
<dbReference type="RefSeq" id="XP_002679122.1">
    <property type="nucleotide sequence ID" value="XM_002679076.1"/>
</dbReference>
<dbReference type="VEuPathDB" id="AmoebaDB:NAEGRDRAFT_65758"/>
<sequence length="446" mass="49636">MRKVRSVLPTRENDSIEEEFISTIKRTPSSNGIDSLISSVVGASNSSGNSINGASSSNKRSSHFRTSSRDSNFLHSSSPFTTPLSIPPFSSSSSMGAMVDQSPSLGSYSPSPLLAQSSSKSFIDFEIEQLRSEIEELKVIVESMMDESHSYAIKYTRRILIVSNTLISIYAVGRRLYELAYSNKGTILNPFTYISIFKNNKPSGLTGSANSSSKLLNNIETLNKYGLTSKNRTSRILLNQLKHIKTGQTRSLSSMLDNVASPSGKISELLQNIRNSRQIYSNRYSNNNTNSSNRNASSRSSSKGRKGDFIWRILGLIWKEFLCAAVLTLSSYWLMKTNSMKKQIAVILSLVANLYLALTTDLSPWAIYFNFVSIFLYITAQYVKNTPESMETVKLIASNITKSLSMTKTDELEQVIDDTLKDTCTVSTDLVLEDTPRHFFSDHMTD</sequence>
<dbReference type="Proteomes" id="UP000006671">
    <property type="component" value="Unassembled WGS sequence"/>
</dbReference>
<organism evidence="4">
    <name type="scientific">Naegleria gruberi</name>
    <name type="common">Amoeba</name>
    <dbReference type="NCBI Taxonomy" id="5762"/>
    <lineage>
        <taxon>Eukaryota</taxon>
        <taxon>Discoba</taxon>
        <taxon>Heterolobosea</taxon>
        <taxon>Tetramitia</taxon>
        <taxon>Eutetramitia</taxon>
        <taxon>Vahlkampfiidae</taxon>
        <taxon>Naegleria</taxon>
    </lineage>
</organism>
<evidence type="ECO:0000313" key="3">
    <source>
        <dbReference type="EMBL" id="EFC46378.1"/>
    </source>
</evidence>
<keyword evidence="2" id="KW-0812">Transmembrane</keyword>
<feature type="transmembrane region" description="Helical" evidence="2">
    <location>
        <begin position="309"/>
        <end position="334"/>
    </location>
</feature>
<keyword evidence="4" id="KW-1185">Reference proteome</keyword>